<dbReference type="OrthoDB" id="5572100at2"/>
<reference evidence="2" key="1">
    <citation type="submission" date="2016-10" db="EMBL/GenBank/DDBJ databases">
        <authorList>
            <person name="Varghese N."/>
            <person name="Submissions S."/>
        </authorList>
    </citation>
    <scope>NUCLEOTIDE SEQUENCE [LARGE SCALE GENOMIC DNA]</scope>
    <source>
        <strain evidence="2">Nm69</strain>
    </source>
</reference>
<proteinExistence type="predicted"/>
<keyword evidence="2" id="KW-1185">Reference proteome</keyword>
<dbReference type="STRING" id="52441.SAMN05216302_100831"/>
<dbReference type="EMBL" id="FOSP01000008">
    <property type="protein sequence ID" value="SFK51363.1"/>
    <property type="molecule type" value="Genomic_DNA"/>
</dbReference>
<evidence type="ECO:0000313" key="1">
    <source>
        <dbReference type="EMBL" id="SFK51363.1"/>
    </source>
</evidence>
<dbReference type="Proteomes" id="UP000199533">
    <property type="component" value="Unassembled WGS sequence"/>
</dbReference>
<dbReference type="AlphaFoldDB" id="A0A1I4A4U8"/>
<evidence type="ECO:0000313" key="2">
    <source>
        <dbReference type="Proteomes" id="UP000199533"/>
    </source>
</evidence>
<name>A0A1I4A4U8_9PROT</name>
<accession>A0A1I4A4U8</accession>
<dbReference type="RefSeq" id="WP_090698375.1">
    <property type="nucleotide sequence ID" value="NZ_FOSP01000008.1"/>
</dbReference>
<organism evidence="1 2">
    <name type="scientific">Nitrosomonas aestuarii</name>
    <dbReference type="NCBI Taxonomy" id="52441"/>
    <lineage>
        <taxon>Bacteria</taxon>
        <taxon>Pseudomonadati</taxon>
        <taxon>Pseudomonadota</taxon>
        <taxon>Betaproteobacteria</taxon>
        <taxon>Nitrosomonadales</taxon>
        <taxon>Nitrosomonadaceae</taxon>
        <taxon>Nitrosomonas</taxon>
    </lineage>
</organism>
<sequence>MHATLPALPQGIHQILKSGLQLSETSNELAGLIKRAEGKILANGMAALIKLGFGFLISEGLSDSKAAQSQEFFQDNFVIKDPCTPDGVRYYQGKILIRTRKPEDDMNVLIRFCPDPSALYIDTPIGKRFNPCAIVDTKVLSESKADQIEQDPDKVDLVIRFRDAKAILSLAERPDVDVVQLLLENLVQITGNFGHMFKFGAIGKNVQALVSDAHER</sequence>
<protein>
    <submittedName>
        <fullName evidence="1">Uncharacterized protein</fullName>
    </submittedName>
</protein>
<gene>
    <name evidence="1" type="ORF">SAMN05216302_100831</name>
</gene>